<comment type="caution">
    <text evidence="2">The sequence shown here is derived from an EMBL/GenBank/DDBJ whole genome shotgun (WGS) entry which is preliminary data.</text>
</comment>
<accession>A0A9P7BAA6</accession>
<proteinExistence type="predicted"/>
<evidence type="ECO:0000313" key="3">
    <source>
        <dbReference type="Proteomes" id="UP000777482"/>
    </source>
</evidence>
<reference evidence="2 3" key="1">
    <citation type="submission" date="2020-11" db="EMBL/GenBank/DDBJ databases">
        <title>Kefir isolates.</title>
        <authorList>
            <person name="Marcisauskas S."/>
            <person name="Kim Y."/>
            <person name="Blasche S."/>
        </authorList>
    </citation>
    <scope>NUCLEOTIDE SEQUENCE [LARGE SCALE GENOMIC DNA]</scope>
    <source>
        <strain evidence="2 3">KR</strain>
    </source>
</reference>
<name>A0A9P7BAA6_RHOMI</name>
<dbReference type="EMBL" id="PUHQ01000003">
    <property type="protein sequence ID" value="KAG0666881.1"/>
    <property type="molecule type" value="Genomic_DNA"/>
</dbReference>
<evidence type="ECO:0000313" key="2">
    <source>
        <dbReference type="EMBL" id="KAG0666881.1"/>
    </source>
</evidence>
<gene>
    <name evidence="2" type="ORF">C6P46_003591</name>
</gene>
<feature type="compositionally biased region" description="Polar residues" evidence="1">
    <location>
        <begin position="28"/>
        <end position="44"/>
    </location>
</feature>
<keyword evidence="3" id="KW-1185">Reference proteome</keyword>
<protein>
    <submittedName>
        <fullName evidence="2">Uncharacterized protein</fullName>
    </submittedName>
</protein>
<dbReference type="Proteomes" id="UP000777482">
    <property type="component" value="Unassembled WGS sequence"/>
</dbReference>
<sequence>MAKQVLEHIDSLQSPSLIVRSAILSSSNCSSDAVTSRPAKSTESAAALTRQEDVETLNTIWRDLLQDHPRHVFLQVPPLPPARGTSADAGAVMLKTDRYLESPPQSHPLEQKSKLKMTPFPATPSE</sequence>
<dbReference type="AlphaFoldDB" id="A0A9P7BAA6"/>
<dbReference type="OrthoDB" id="630188at2759"/>
<feature type="region of interest" description="Disordered" evidence="1">
    <location>
        <begin position="76"/>
        <end position="126"/>
    </location>
</feature>
<organism evidence="2 3">
    <name type="scientific">Rhodotorula mucilaginosa</name>
    <name type="common">Yeast</name>
    <name type="synonym">Rhodotorula rubra</name>
    <dbReference type="NCBI Taxonomy" id="5537"/>
    <lineage>
        <taxon>Eukaryota</taxon>
        <taxon>Fungi</taxon>
        <taxon>Dikarya</taxon>
        <taxon>Basidiomycota</taxon>
        <taxon>Pucciniomycotina</taxon>
        <taxon>Microbotryomycetes</taxon>
        <taxon>Sporidiobolales</taxon>
        <taxon>Sporidiobolaceae</taxon>
        <taxon>Rhodotorula</taxon>
    </lineage>
</organism>
<feature type="region of interest" description="Disordered" evidence="1">
    <location>
        <begin position="28"/>
        <end position="48"/>
    </location>
</feature>
<evidence type="ECO:0000256" key="1">
    <source>
        <dbReference type="SAM" id="MobiDB-lite"/>
    </source>
</evidence>